<dbReference type="InterPro" id="IPR006083">
    <property type="entry name" value="PRK/URK"/>
</dbReference>
<evidence type="ECO:0000256" key="1">
    <source>
        <dbReference type="SAM" id="MobiDB-lite"/>
    </source>
</evidence>
<dbReference type="SUPFAM" id="SSF52540">
    <property type="entry name" value="P-loop containing nucleoside triphosphate hydrolases"/>
    <property type="match status" value="1"/>
</dbReference>
<dbReference type="Pfam" id="PF00485">
    <property type="entry name" value="PRK"/>
    <property type="match status" value="1"/>
</dbReference>
<gene>
    <name evidence="3" type="ORF">I6H42_08285</name>
</gene>
<reference evidence="3 4" key="1">
    <citation type="submission" date="2020-12" db="EMBL/GenBank/DDBJ databases">
        <title>FDA dAtabase for Regulatory Grade micrObial Sequences (FDA-ARGOS): Supporting development and validation of Infectious Disease Dx tests.</title>
        <authorList>
            <person name="Sproer C."/>
            <person name="Gronow S."/>
            <person name="Severitt S."/>
            <person name="Schroder I."/>
            <person name="Tallon L."/>
            <person name="Sadzewicz L."/>
            <person name="Zhao X."/>
            <person name="Boylan J."/>
            <person name="Ott S."/>
            <person name="Bowen H."/>
            <person name="Vavikolanu K."/>
            <person name="Mehta A."/>
            <person name="Aluvathingal J."/>
            <person name="Nadendla S."/>
            <person name="Lowell S."/>
            <person name="Myers T."/>
            <person name="Yan Y."/>
            <person name="Sichtig H."/>
        </authorList>
    </citation>
    <scope>NUCLEOTIDE SEQUENCE [LARGE SCALE GENOMIC DNA]</scope>
    <source>
        <strain evidence="3 4">FDAARGOS_985</strain>
    </source>
</reference>
<accession>A0AAP9Y6N1</accession>
<evidence type="ECO:0000313" key="3">
    <source>
        <dbReference type="EMBL" id="QQC43757.1"/>
    </source>
</evidence>
<dbReference type="Proteomes" id="UP000595220">
    <property type="component" value="Chromosome"/>
</dbReference>
<dbReference type="GO" id="GO:0016301">
    <property type="term" value="F:kinase activity"/>
    <property type="evidence" value="ECO:0007669"/>
    <property type="project" value="InterPro"/>
</dbReference>
<feature type="domain" description="Phosphoribulokinase/uridine kinase" evidence="2">
    <location>
        <begin position="65"/>
        <end position="247"/>
    </location>
</feature>
<proteinExistence type="predicted"/>
<keyword evidence="4" id="KW-1185">Reference proteome</keyword>
<protein>
    <submittedName>
        <fullName evidence="3">AAA family ATPase</fullName>
    </submittedName>
</protein>
<dbReference type="GO" id="GO:0005524">
    <property type="term" value="F:ATP binding"/>
    <property type="evidence" value="ECO:0007669"/>
    <property type="project" value="InterPro"/>
</dbReference>
<evidence type="ECO:0000313" key="4">
    <source>
        <dbReference type="Proteomes" id="UP000595220"/>
    </source>
</evidence>
<name>A0AAP9Y6N1_9ACTO</name>
<dbReference type="AlphaFoldDB" id="A0AAP9Y6N1"/>
<dbReference type="PANTHER" id="PTHR10285">
    <property type="entry name" value="URIDINE KINASE"/>
    <property type="match status" value="1"/>
</dbReference>
<organism evidence="3 4">
    <name type="scientific">Schaalia meyeri</name>
    <dbReference type="NCBI Taxonomy" id="52773"/>
    <lineage>
        <taxon>Bacteria</taxon>
        <taxon>Bacillati</taxon>
        <taxon>Actinomycetota</taxon>
        <taxon>Actinomycetes</taxon>
        <taxon>Actinomycetales</taxon>
        <taxon>Actinomycetaceae</taxon>
        <taxon>Schaalia</taxon>
    </lineage>
</organism>
<dbReference type="Gene3D" id="3.40.50.300">
    <property type="entry name" value="P-loop containing nucleotide triphosphate hydrolases"/>
    <property type="match status" value="1"/>
</dbReference>
<dbReference type="InterPro" id="IPR027417">
    <property type="entry name" value="P-loop_NTPase"/>
</dbReference>
<evidence type="ECO:0000259" key="2">
    <source>
        <dbReference type="Pfam" id="PF00485"/>
    </source>
</evidence>
<dbReference type="EMBL" id="CP066065">
    <property type="protein sequence ID" value="QQC43757.1"/>
    <property type="molecule type" value="Genomic_DNA"/>
</dbReference>
<sequence length="249" mass="26451">MGAHLQLDQLPLVDAARHPAVTTPSAGADRREDAGAPRAGTASRIVARIVQAVASRATLGDPVRVLGLTGPPGTGKTTIAAELTRALPRAGVPVAGQAPMDGFHMSNALLADRDLDDHKGAPDTFDVGGYVALLGRVRRADSVVLAPDYRRDLHEPVAASLPIETRGVVITEGNYLGLELPGWADVRGLIDLLVYIDTPFHTLASRLVERHVSFGRDRSDAAHWVRTVDAANVALVERTKQRADLVVTP</sequence>
<feature type="region of interest" description="Disordered" evidence="1">
    <location>
        <begin position="21"/>
        <end position="40"/>
    </location>
</feature>